<dbReference type="InterPro" id="IPR019465">
    <property type="entry name" value="Cog5"/>
</dbReference>
<dbReference type="RefSeq" id="XP_069199527.1">
    <property type="nucleotide sequence ID" value="XM_069346654.1"/>
</dbReference>
<dbReference type="EMBL" id="JBFMKM010000010">
    <property type="protein sequence ID" value="KAL1303252.1"/>
    <property type="molecule type" value="Genomic_DNA"/>
</dbReference>
<sequence>MADATAERDASYIDYETFLDPSFSATAFANTLILATNDPTDAPLDLTTPLSRVLFDVQEVDTHIDTLTTQSALSLLSYTQTRATASTHILSEVEAQVAALTEGYKRLERDVVQRYEAAEQVRLAAERLCATVKLGRAVGRCLSLGRQLEGQMAEFSAENSGKREAHRALVPAVHTLLQLRQLFGATAPDQEGEGLGRVKIITTLRSDFVDPSERTLLARAQQIVREFSMSSLLASTSSPSLSAAGPGAATFAQNEDTKSRTTSALNVLYLLSPVKQRQTIDSFAPQLLISALQAYLQTALQSSLASLARALATLPTLDQTLLEISSRCQNIVALESLLSTTRTPVHPLLGASSGDATHNKSNFLAPLLAALDTSSLPSFFWRTLASNLSSRVQEILNRGGVSARTLRSNKDRVLYMVKDCVARGSELPSGRGGSGASTMSRPGVKVGNWEREAAVMVGAITGPLGR</sequence>
<name>A0ABR3PAT4_9PEZI</name>
<evidence type="ECO:0000256" key="1">
    <source>
        <dbReference type="ARBA" id="ARBA00004395"/>
    </source>
</evidence>
<evidence type="ECO:0000259" key="6">
    <source>
        <dbReference type="Pfam" id="PF20649"/>
    </source>
</evidence>
<evidence type="ECO:0000256" key="2">
    <source>
        <dbReference type="ARBA" id="ARBA00020974"/>
    </source>
</evidence>
<dbReference type="Pfam" id="PF20649">
    <property type="entry name" value="COG5_C"/>
    <property type="match status" value="1"/>
</dbReference>
<comment type="subcellular location">
    <subcellularLocation>
        <location evidence="1">Golgi apparatus membrane</location>
        <topology evidence="1">Peripheral membrane protein</topology>
    </subcellularLocation>
</comment>
<organism evidence="7 8">
    <name type="scientific">Neodothiora populina</name>
    <dbReference type="NCBI Taxonomy" id="2781224"/>
    <lineage>
        <taxon>Eukaryota</taxon>
        <taxon>Fungi</taxon>
        <taxon>Dikarya</taxon>
        <taxon>Ascomycota</taxon>
        <taxon>Pezizomycotina</taxon>
        <taxon>Dothideomycetes</taxon>
        <taxon>Dothideomycetidae</taxon>
        <taxon>Dothideales</taxon>
        <taxon>Dothioraceae</taxon>
        <taxon>Neodothiora</taxon>
    </lineage>
</organism>
<accession>A0ABR3PAT4</accession>
<keyword evidence="4" id="KW-0472">Membrane</keyword>
<evidence type="ECO:0000313" key="7">
    <source>
        <dbReference type="EMBL" id="KAL1303252.1"/>
    </source>
</evidence>
<proteinExistence type="predicted"/>
<reference evidence="7 8" key="1">
    <citation type="submission" date="2024-07" db="EMBL/GenBank/DDBJ databases">
        <title>Draft sequence of the Neodothiora populina.</title>
        <authorList>
            <person name="Drown D.D."/>
            <person name="Schuette U.S."/>
            <person name="Buechlein A.B."/>
            <person name="Rusch D.R."/>
            <person name="Winton L.W."/>
            <person name="Adams G.A."/>
        </authorList>
    </citation>
    <scope>NUCLEOTIDE SEQUENCE [LARGE SCALE GENOMIC DNA]</scope>
    <source>
        <strain evidence="7 8">CPC 39397</strain>
    </source>
</reference>
<comment type="caution">
    <text evidence="7">The sequence shown here is derived from an EMBL/GenBank/DDBJ whole genome shotgun (WGS) entry which is preliminary data.</text>
</comment>
<dbReference type="Pfam" id="PF10392">
    <property type="entry name" value="COG5_N"/>
    <property type="match status" value="1"/>
</dbReference>
<dbReference type="PANTHER" id="PTHR13228">
    <property type="entry name" value="CONSERVED OLIGOMERIC GOLGI COMPLEX COMPONENT 5"/>
    <property type="match status" value="1"/>
</dbReference>
<feature type="domain" description="Conserved oligomeric Golgi complex subunit 5 helical" evidence="6">
    <location>
        <begin position="218"/>
        <end position="420"/>
    </location>
</feature>
<protein>
    <recommendedName>
        <fullName evidence="2">Conserved oligomeric Golgi complex subunit 5</fullName>
    </recommendedName>
</protein>
<dbReference type="InterPro" id="IPR048485">
    <property type="entry name" value="COG5_helical"/>
</dbReference>
<keyword evidence="3" id="KW-0333">Golgi apparatus</keyword>
<dbReference type="GeneID" id="95980365"/>
<evidence type="ECO:0000259" key="5">
    <source>
        <dbReference type="Pfam" id="PF10392"/>
    </source>
</evidence>
<keyword evidence="8" id="KW-1185">Reference proteome</keyword>
<dbReference type="InterPro" id="IPR049176">
    <property type="entry name" value="COG5_N"/>
</dbReference>
<feature type="domain" description="Conserved oligomeric Golgi complex subunit 5 N-terminal" evidence="5">
    <location>
        <begin position="16"/>
        <end position="148"/>
    </location>
</feature>
<dbReference type="Proteomes" id="UP001562354">
    <property type="component" value="Unassembled WGS sequence"/>
</dbReference>
<evidence type="ECO:0000256" key="4">
    <source>
        <dbReference type="ARBA" id="ARBA00023136"/>
    </source>
</evidence>
<gene>
    <name evidence="7" type="ORF">AAFC00_006666</name>
</gene>
<evidence type="ECO:0000313" key="8">
    <source>
        <dbReference type="Proteomes" id="UP001562354"/>
    </source>
</evidence>
<evidence type="ECO:0000256" key="3">
    <source>
        <dbReference type="ARBA" id="ARBA00023034"/>
    </source>
</evidence>
<dbReference type="PANTHER" id="PTHR13228:SF3">
    <property type="entry name" value="CONSERVED OLIGOMERIC GOLGI COMPLEX SUBUNIT 5"/>
    <property type="match status" value="1"/>
</dbReference>